<evidence type="ECO:0000313" key="2">
    <source>
        <dbReference type="Proteomes" id="UP000199308"/>
    </source>
</evidence>
<sequence length="187" mass="21136">MSTSKLKNKLDRLNHLNAVKQEVAAFNVVVAELQLSTNKISWASDRFIGVGYNTGVFAGAVDTKTFNCEDWIEQHFGWQKISSYYVQPRPTNNSKTLASCSELTLSPEDLATFDQALKLSKPDGLAYIFGESFSGIWIKAKDWQQVVQNSQHTHLVWWIAFLDDEKILQLDCSNHLSNEGTITLIQH</sequence>
<organism evidence="1 2">
    <name type="scientific">Thalassotalea agarivorans</name>
    <name type="common">Thalassomonas agarivorans</name>
    <dbReference type="NCBI Taxonomy" id="349064"/>
    <lineage>
        <taxon>Bacteria</taxon>
        <taxon>Pseudomonadati</taxon>
        <taxon>Pseudomonadota</taxon>
        <taxon>Gammaproteobacteria</taxon>
        <taxon>Alteromonadales</taxon>
        <taxon>Colwelliaceae</taxon>
        <taxon>Thalassotalea</taxon>
    </lineage>
</organism>
<gene>
    <name evidence="1" type="ORF">SAMN05660429_02527</name>
</gene>
<dbReference type="RefSeq" id="WP_093331102.1">
    <property type="nucleotide sequence ID" value="NZ_AP027363.1"/>
</dbReference>
<dbReference type="Proteomes" id="UP000199308">
    <property type="component" value="Unassembled WGS sequence"/>
</dbReference>
<evidence type="ECO:0000313" key="1">
    <source>
        <dbReference type="EMBL" id="SET72717.1"/>
    </source>
</evidence>
<protein>
    <submittedName>
        <fullName evidence="1">Uncharacterized protein</fullName>
    </submittedName>
</protein>
<dbReference type="AlphaFoldDB" id="A0A1I0GNV5"/>
<name>A0A1I0GNV5_THASX</name>
<dbReference type="EMBL" id="FOHK01000012">
    <property type="protein sequence ID" value="SET72717.1"/>
    <property type="molecule type" value="Genomic_DNA"/>
</dbReference>
<keyword evidence="2" id="KW-1185">Reference proteome</keyword>
<accession>A0A1I0GNV5</accession>
<proteinExistence type="predicted"/>
<reference evidence="1 2" key="1">
    <citation type="submission" date="2016-10" db="EMBL/GenBank/DDBJ databases">
        <authorList>
            <person name="de Groot N.N."/>
        </authorList>
    </citation>
    <scope>NUCLEOTIDE SEQUENCE [LARGE SCALE GENOMIC DNA]</scope>
    <source>
        <strain evidence="1 2">DSM 19706</strain>
    </source>
</reference>
<dbReference type="STRING" id="349064.SAMN05660429_02527"/>